<comment type="caution">
    <text evidence="9">The sequence shown here is derived from an EMBL/GenBank/DDBJ whole genome shotgun (WGS) entry which is preliminary data.</text>
</comment>
<dbReference type="SUPFAM" id="SSF54368">
    <property type="entry name" value="Glutamine synthetase, N-terminal domain"/>
    <property type="match status" value="1"/>
</dbReference>
<dbReference type="Pfam" id="PF00120">
    <property type="entry name" value="Gln-synt_C"/>
    <property type="match status" value="1"/>
</dbReference>
<evidence type="ECO:0000313" key="9">
    <source>
        <dbReference type="EMBL" id="PUA33271.1"/>
    </source>
</evidence>
<dbReference type="InterPro" id="IPR008147">
    <property type="entry name" value="Gln_synt_N"/>
</dbReference>
<dbReference type="PANTHER" id="PTHR43407">
    <property type="entry name" value="GLUTAMINE SYNTHETASE"/>
    <property type="match status" value="1"/>
</dbReference>
<dbReference type="InterPro" id="IPR014746">
    <property type="entry name" value="Gln_synth/guanido_kin_cat_dom"/>
</dbReference>
<evidence type="ECO:0000256" key="3">
    <source>
        <dbReference type="ARBA" id="ARBA00022490"/>
    </source>
</evidence>
<name>A0A2R7Y6W4_9CREN</name>
<dbReference type="Gene3D" id="3.10.20.70">
    <property type="entry name" value="Glutamine synthetase, N-terminal domain"/>
    <property type="match status" value="1"/>
</dbReference>
<evidence type="ECO:0000256" key="6">
    <source>
        <dbReference type="RuleBase" id="RU000384"/>
    </source>
</evidence>
<dbReference type="EMBL" id="NBVN01000002">
    <property type="protein sequence ID" value="PUA33271.1"/>
    <property type="molecule type" value="Genomic_DNA"/>
</dbReference>
<dbReference type="SUPFAM" id="SSF55931">
    <property type="entry name" value="Glutamine synthetase/guanido kinase"/>
    <property type="match status" value="1"/>
</dbReference>
<dbReference type="PANTHER" id="PTHR43407:SF1">
    <property type="entry name" value="LENGSIN"/>
    <property type="match status" value="1"/>
</dbReference>
<feature type="domain" description="GS catalytic" evidence="8">
    <location>
        <begin position="96"/>
        <end position="445"/>
    </location>
</feature>
<dbReference type="PROSITE" id="PS51986">
    <property type="entry name" value="GS_BETA_GRASP"/>
    <property type="match status" value="1"/>
</dbReference>
<gene>
    <name evidence="9" type="ORF">B7O98_02235</name>
</gene>
<feature type="domain" description="GS beta-grasp" evidence="7">
    <location>
        <begin position="8"/>
        <end position="90"/>
    </location>
</feature>
<dbReference type="GO" id="GO:0005737">
    <property type="term" value="C:cytoplasm"/>
    <property type="evidence" value="ECO:0007669"/>
    <property type="project" value="UniProtKB-SubCell"/>
</dbReference>
<comment type="subcellular location">
    <subcellularLocation>
        <location evidence="1">Cytoplasm</location>
    </subcellularLocation>
</comment>
<dbReference type="InterPro" id="IPR027303">
    <property type="entry name" value="Gln_synth_gly_rich_site"/>
</dbReference>
<dbReference type="PROSITE" id="PS00181">
    <property type="entry name" value="GLNA_ATP"/>
    <property type="match status" value="1"/>
</dbReference>
<evidence type="ECO:0000259" key="8">
    <source>
        <dbReference type="PROSITE" id="PS51987"/>
    </source>
</evidence>
<evidence type="ECO:0000256" key="5">
    <source>
        <dbReference type="PROSITE-ProRule" id="PRU01330"/>
    </source>
</evidence>
<dbReference type="GO" id="GO:0004356">
    <property type="term" value="F:glutamine synthetase activity"/>
    <property type="evidence" value="ECO:0007669"/>
    <property type="project" value="InterPro"/>
</dbReference>
<dbReference type="InterPro" id="IPR036651">
    <property type="entry name" value="Gln_synt_N_sf"/>
</dbReference>
<dbReference type="GO" id="GO:0016020">
    <property type="term" value="C:membrane"/>
    <property type="evidence" value="ECO:0007669"/>
    <property type="project" value="TreeGrafter"/>
</dbReference>
<evidence type="ECO:0000259" key="7">
    <source>
        <dbReference type="PROSITE" id="PS51986"/>
    </source>
</evidence>
<proteinExistence type="inferred from homology"/>
<evidence type="ECO:0000313" key="10">
    <source>
        <dbReference type="Proteomes" id="UP000244093"/>
    </source>
</evidence>
<dbReference type="GO" id="GO:0006542">
    <property type="term" value="P:glutamine biosynthetic process"/>
    <property type="evidence" value="ECO:0007669"/>
    <property type="project" value="InterPro"/>
</dbReference>
<dbReference type="Proteomes" id="UP000244093">
    <property type="component" value="Unassembled WGS sequence"/>
</dbReference>
<reference evidence="9 10" key="1">
    <citation type="journal article" date="2018" name="Syst. Appl. Microbiol.">
        <title>A new symbiotic nanoarchaeote (Candidatus Nanoclepta minutus) and its host (Zestosphaera tikiterensis gen. nov., sp. nov.) from a New Zealand hot spring.</title>
        <authorList>
            <person name="St John E."/>
            <person name="Liu Y."/>
            <person name="Podar M."/>
            <person name="Stott M.B."/>
            <person name="Meneghin J."/>
            <person name="Chen Z."/>
            <person name="Lagutin K."/>
            <person name="Mitchell K."/>
            <person name="Reysenbach A.L."/>
        </authorList>
    </citation>
    <scope>NUCLEOTIDE SEQUENCE [LARGE SCALE GENOMIC DNA]</scope>
    <source>
        <strain evidence="9">NZ3</strain>
    </source>
</reference>
<dbReference type="AlphaFoldDB" id="A0A2R7Y6W4"/>
<evidence type="ECO:0000256" key="2">
    <source>
        <dbReference type="ARBA" id="ARBA00009897"/>
    </source>
</evidence>
<accession>A0A2R7Y6W4</accession>
<dbReference type="SMART" id="SM01230">
    <property type="entry name" value="Gln-synt_C"/>
    <property type="match status" value="1"/>
</dbReference>
<protein>
    <recommendedName>
        <fullName evidence="4">Glutamate--ammonia ligase</fullName>
    </recommendedName>
</protein>
<organism evidence="9 10">
    <name type="scientific">Zestosphaera tikiterensis</name>
    <dbReference type="NCBI Taxonomy" id="1973259"/>
    <lineage>
        <taxon>Archaea</taxon>
        <taxon>Thermoproteota</taxon>
        <taxon>Thermoprotei</taxon>
        <taxon>Desulfurococcales</taxon>
        <taxon>Desulfurococcaceae</taxon>
        <taxon>Zestosphaera</taxon>
    </lineage>
</organism>
<comment type="similarity">
    <text evidence="2 5 6">Belongs to the glutamine synthetase family.</text>
</comment>
<evidence type="ECO:0000256" key="4">
    <source>
        <dbReference type="ARBA" id="ARBA00030668"/>
    </source>
</evidence>
<evidence type="ECO:0000256" key="1">
    <source>
        <dbReference type="ARBA" id="ARBA00004496"/>
    </source>
</evidence>
<dbReference type="GO" id="GO:0019740">
    <property type="term" value="P:nitrogen utilization"/>
    <property type="evidence" value="ECO:0007669"/>
    <property type="project" value="TreeGrafter"/>
</dbReference>
<sequence length="445" mass="50369">MNKVNAFKNTDSLAWVNLHYVDLVGALHELTVSKEEYENSEFFGIDGSSVNISEVNESDLTIVPDKTTFKVLPWNPAFGRVFCNVRDNSRSFWGDTRGLPFKLMEYLRDYGVEEVVGVELEFFIMKVKARVSPTASYVRVNLSERPPKGRLNVRNAYQICGDRLLSKLVRHIVTYSRYLGIPISKVHHEVAPNQFELVIPSSNVLSISDAVIDVKYVSRYVTSKTGFIANFMPKPLPDDNGSGMHVHVSLKKDGINLFYDPEDPFKISQYCRYFIGGLLQHGRSLSALVSPTVNSYKRLTPGYEAPIYLAWGFSNRSAAVRVPKALKPGEVRVEYRPPDPSSNPYVALTAVILAGLDGIKRKIDPGDPVRDNLYKLDERKAKEMGFEVLPRSLEEALDELESDNAYLKPVFSNEFIGKYVDVKKREIREVTKYPTPSEYINYLSV</sequence>
<dbReference type="InterPro" id="IPR008146">
    <property type="entry name" value="Gln_synth_cat_dom"/>
</dbReference>
<dbReference type="Gene3D" id="3.30.590.10">
    <property type="entry name" value="Glutamine synthetase/guanido kinase, catalytic domain"/>
    <property type="match status" value="1"/>
</dbReference>
<dbReference type="Pfam" id="PF03951">
    <property type="entry name" value="Gln-synt_N"/>
    <property type="match status" value="1"/>
</dbReference>
<keyword evidence="3" id="KW-0963">Cytoplasm</keyword>
<dbReference type="PROSITE" id="PS51987">
    <property type="entry name" value="GS_CATALYTIC"/>
    <property type="match status" value="1"/>
</dbReference>